<dbReference type="Pfam" id="PF01451">
    <property type="entry name" value="LMWPc"/>
    <property type="match status" value="1"/>
</dbReference>
<protein>
    <submittedName>
        <fullName evidence="4">Phosphotyrosine protein phosphatase</fullName>
    </submittedName>
</protein>
<evidence type="ECO:0000256" key="2">
    <source>
        <dbReference type="SAM" id="MobiDB-lite"/>
    </source>
</evidence>
<evidence type="ECO:0000259" key="3">
    <source>
        <dbReference type="SMART" id="SM00226"/>
    </source>
</evidence>
<dbReference type="GO" id="GO:0046685">
    <property type="term" value="P:response to arsenic-containing substance"/>
    <property type="evidence" value="ECO:0007669"/>
    <property type="project" value="UniProtKB-KW"/>
</dbReference>
<accession>A0A5B8MC79</accession>
<dbReference type="OrthoDB" id="563977at2759"/>
<dbReference type="Proteomes" id="UP000316726">
    <property type="component" value="Chromosome 1"/>
</dbReference>
<evidence type="ECO:0000313" key="4">
    <source>
        <dbReference type="EMBL" id="QDZ18076.1"/>
    </source>
</evidence>
<name>A0A5B8MC79_9CHLO</name>
<dbReference type="PANTHER" id="PTHR43428:SF1">
    <property type="entry name" value="ARSENATE REDUCTASE"/>
    <property type="match status" value="1"/>
</dbReference>
<feature type="region of interest" description="Disordered" evidence="2">
    <location>
        <begin position="90"/>
        <end position="111"/>
    </location>
</feature>
<evidence type="ECO:0000313" key="5">
    <source>
        <dbReference type="Proteomes" id="UP000316726"/>
    </source>
</evidence>
<feature type="domain" description="Phosphotyrosine protein phosphatase I" evidence="3">
    <location>
        <begin position="1"/>
        <end position="134"/>
    </location>
</feature>
<dbReference type="Gene3D" id="3.40.50.2300">
    <property type="match status" value="1"/>
</dbReference>
<dbReference type="InterPro" id="IPR036196">
    <property type="entry name" value="Ptyr_pPase_sf"/>
</dbReference>
<proteinExistence type="predicted"/>
<dbReference type="CDD" id="cd16345">
    <property type="entry name" value="LMWP_ArsC"/>
    <property type="match status" value="1"/>
</dbReference>
<evidence type="ECO:0000256" key="1">
    <source>
        <dbReference type="ARBA" id="ARBA00022849"/>
    </source>
</evidence>
<dbReference type="PANTHER" id="PTHR43428">
    <property type="entry name" value="ARSENATE REDUCTASE"/>
    <property type="match status" value="1"/>
</dbReference>
<dbReference type="AlphaFoldDB" id="A0A5B8MC79"/>
<dbReference type="InterPro" id="IPR023485">
    <property type="entry name" value="Ptyr_pPase"/>
</dbReference>
<keyword evidence="5" id="KW-1185">Reference proteome</keyword>
<dbReference type="STRING" id="1764295.A0A5B8MC79"/>
<organism evidence="4 5">
    <name type="scientific">Chloropicon primus</name>
    <dbReference type="NCBI Taxonomy" id="1764295"/>
    <lineage>
        <taxon>Eukaryota</taxon>
        <taxon>Viridiplantae</taxon>
        <taxon>Chlorophyta</taxon>
        <taxon>Chloropicophyceae</taxon>
        <taxon>Chloropicales</taxon>
        <taxon>Chloropicaceae</taxon>
        <taxon>Chloropicon</taxon>
    </lineage>
</organism>
<gene>
    <name evidence="4" type="ORF">A3770_01p05940</name>
</gene>
<reference evidence="4 5" key="1">
    <citation type="submission" date="2018-07" db="EMBL/GenBank/DDBJ databases">
        <title>The complete nuclear genome of the prasinophyte Chloropicon primus (CCMP1205).</title>
        <authorList>
            <person name="Pombert J.-F."/>
            <person name="Otis C."/>
            <person name="Turmel M."/>
            <person name="Lemieux C."/>
        </authorList>
    </citation>
    <scope>NUCLEOTIDE SEQUENCE [LARGE SCALE GENOMIC DNA]</scope>
    <source>
        <strain evidence="4 5">CCMP1205</strain>
    </source>
</reference>
<keyword evidence="1" id="KW-0059">Arsenical resistance</keyword>
<dbReference type="SMART" id="SM00226">
    <property type="entry name" value="LMWPc"/>
    <property type="match status" value="1"/>
</dbReference>
<dbReference type="SUPFAM" id="SSF52788">
    <property type="entry name" value="Phosphotyrosine protein phosphatases I"/>
    <property type="match status" value="1"/>
</dbReference>
<dbReference type="EMBL" id="CP031034">
    <property type="protein sequence ID" value="QDZ18076.1"/>
    <property type="molecule type" value="Genomic_DNA"/>
</dbReference>
<sequence>MKVLFLCVANSARSQMAEGLARTKGGYFEVVESAGSSPSGFVRPLAVEAMKEVGVDISKNTSKSIEVFDLDAFDAIVTLCAEEVCPLAPPEKRLDWSTPDPAVDVEGETEEQKLQRFRVARDEIERKMDAHIASNPKQ</sequence>